<feature type="non-terminal residue" evidence="2">
    <location>
        <position position="367"/>
    </location>
</feature>
<feature type="domain" description="Polysaccharide pyruvyl transferase" evidence="1">
    <location>
        <begin position="12"/>
        <end position="310"/>
    </location>
</feature>
<sequence length="367" mass="41522">MFIEIRKTGFLNKGAELMLYATLDKIKKKYPCAKYVMETNRTAPYEKRALLGLYQKISMFRMGVQLGRLVYFVPEVIRKRLGIVLDKEISVVLDAAGFSYSDQQGERAALELSDTCQRMKKKGAKIILLPQAFGPFKQPKIRKAIKIMVENTELVFAREKISYDYLIDVVGECDNVKIAPDFTNLIEGVLPLTFDMAQYRFCLVPNCRMIDKTGKKQGEAYISFMANCARYLIEKNAKPFMLVHEGEKDMELAECINALPGVNIPVLQESDALKIKGILSLCEGTVGSRYHGLVSALCQGVPALATGWSHKYQVLFDDYGFSEGLLDVTCSVQELHKKLDLILEDKSRKKIKQTIEKKSKILKEQSI</sequence>
<dbReference type="PANTHER" id="PTHR36836">
    <property type="entry name" value="COLANIC ACID BIOSYNTHESIS PROTEIN WCAK"/>
    <property type="match status" value="1"/>
</dbReference>
<gene>
    <name evidence="2" type="ORF">MNBD_GAMMA11-270</name>
</gene>
<name>A0A3B0XRJ2_9ZZZZ</name>
<evidence type="ECO:0000259" key="1">
    <source>
        <dbReference type="Pfam" id="PF04230"/>
    </source>
</evidence>
<protein>
    <recommendedName>
        <fullName evidence="1">Polysaccharide pyruvyl transferase domain-containing protein</fullName>
    </recommendedName>
</protein>
<organism evidence="2">
    <name type="scientific">hydrothermal vent metagenome</name>
    <dbReference type="NCBI Taxonomy" id="652676"/>
    <lineage>
        <taxon>unclassified sequences</taxon>
        <taxon>metagenomes</taxon>
        <taxon>ecological metagenomes</taxon>
    </lineage>
</organism>
<dbReference type="EMBL" id="UOFG01000235">
    <property type="protein sequence ID" value="VAW64519.1"/>
    <property type="molecule type" value="Genomic_DNA"/>
</dbReference>
<evidence type="ECO:0000313" key="2">
    <source>
        <dbReference type="EMBL" id="VAW64519.1"/>
    </source>
</evidence>
<proteinExistence type="predicted"/>
<dbReference type="AlphaFoldDB" id="A0A3B0XRJ2"/>
<accession>A0A3B0XRJ2</accession>
<dbReference type="InterPro" id="IPR007345">
    <property type="entry name" value="Polysacch_pyruvyl_Trfase"/>
</dbReference>
<dbReference type="Pfam" id="PF04230">
    <property type="entry name" value="PS_pyruv_trans"/>
    <property type="match status" value="1"/>
</dbReference>
<dbReference type="PANTHER" id="PTHR36836:SF1">
    <property type="entry name" value="COLANIC ACID BIOSYNTHESIS PROTEIN WCAK"/>
    <property type="match status" value="1"/>
</dbReference>
<reference evidence="2" key="1">
    <citation type="submission" date="2018-06" db="EMBL/GenBank/DDBJ databases">
        <authorList>
            <person name="Zhirakovskaya E."/>
        </authorList>
    </citation>
    <scope>NUCLEOTIDE SEQUENCE</scope>
</reference>